<dbReference type="Gene3D" id="3.30.1370.50">
    <property type="entry name" value="R3H-like domain"/>
    <property type="match status" value="1"/>
</dbReference>
<dbReference type="InterPro" id="IPR036867">
    <property type="entry name" value="R3H_dom_sf"/>
</dbReference>
<gene>
    <name evidence="2" type="ORF">Klosneuvirus_3_249</name>
</gene>
<proteinExistence type="predicted"/>
<dbReference type="SMART" id="SM00393">
    <property type="entry name" value="R3H"/>
    <property type="match status" value="1"/>
</dbReference>
<name>A0A1V0SKG9_9VIRU</name>
<feature type="domain" description="R3H" evidence="1">
    <location>
        <begin position="2"/>
        <end position="64"/>
    </location>
</feature>
<reference evidence="2" key="1">
    <citation type="journal article" date="2017" name="Science">
        <title>Giant viruses with an expanded complement of translation system components.</title>
        <authorList>
            <person name="Schulz F."/>
            <person name="Yutin N."/>
            <person name="Ivanova N.N."/>
            <person name="Ortega D.R."/>
            <person name="Lee T.K."/>
            <person name="Vierheilig J."/>
            <person name="Daims H."/>
            <person name="Horn M."/>
            <person name="Wagner M."/>
            <person name="Jensen G.J."/>
            <person name="Kyrpides N.C."/>
            <person name="Koonin E.V."/>
            <person name="Woyke T."/>
        </authorList>
    </citation>
    <scope>NUCLEOTIDE SEQUENCE</scope>
    <source>
        <strain evidence="2">KNV1</strain>
    </source>
</reference>
<evidence type="ECO:0000259" key="1">
    <source>
        <dbReference type="PROSITE" id="PS51061"/>
    </source>
</evidence>
<dbReference type="EMBL" id="KY684110">
    <property type="protein sequence ID" value="ARF12114.1"/>
    <property type="molecule type" value="Genomic_DNA"/>
</dbReference>
<dbReference type="SUPFAM" id="SSF82708">
    <property type="entry name" value="R3H domain"/>
    <property type="match status" value="1"/>
</dbReference>
<dbReference type="InterPro" id="IPR001374">
    <property type="entry name" value="R3H_dom"/>
</dbReference>
<dbReference type="GO" id="GO:0003676">
    <property type="term" value="F:nucleic acid binding"/>
    <property type="evidence" value="ECO:0007669"/>
    <property type="project" value="InterPro"/>
</dbReference>
<dbReference type="PROSITE" id="PS51061">
    <property type="entry name" value="R3H"/>
    <property type="match status" value="1"/>
</dbReference>
<accession>A0A1V0SKG9</accession>
<organism evidence="2">
    <name type="scientific">Klosneuvirus KNV1</name>
    <dbReference type="NCBI Taxonomy" id="1977640"/>
    <lineage>
        <taxon>Viruses</taxon>
        <taxon>Varidnaviria</taxon>
        <taxon>Bamfordvirae</taxon>
        <taxon>Nucleocytoviricota</taxon>
        <taxon>Megaviricetes</taxon>
        <taxon>Imitervirales</taxon>
        <taxon>Mimiviridae</taxon>
        <taxon>Klosneuvirinae</taxon>
        <taxon>Klosneuvirus</taxon>
    </lineage>
</organism>
<protein>
    <submittedName>
        <fullName evidence="2">R3H domain protein</fullName>
    </submittedName>
</protein>
<sequence length="378" mass="44697">MNIAIAMEKQIDIFVASSEESMTFPANLTNDERKVIHDYCDKAGLFSLSDGPKNHRTLTIYKKELANTVVEITDEDRKQLIKDFHLPIPVYKEPYFSYFIETLDPILKTKEKYTLLVDAVTKLAKRGKKFKKYTNETFEKIAHAISIQPIYQQFTKENGIYPCNDYPSETNIYQKTEKFPQLLFSLDIIKANYNCMKFHNKQMVLDTDSWDELVRKFTDIEYFVQAKYFRQIVFGKLNTKRISLIQKYLLHELFKKIKDQMKVKGRMGTDELFVMTTPETWEQDFVLLKKLVGELPENMRDIWRITPFSLEPLGNSDVFIVKDLVDETIEIKQVDKDIYIQAYKYFKKLPLEKNDLKAMKNLTYGDMMITYDEPFNFN</sequence>
<dbReference type="Pfam" id="PF01424">
    <property type="entry name" value="R3H"/>
    <property type="match status" value="1"/>
</dbReference>
<evidence type="ECO:0000313" key="2">
    <source>
        <dbReference type="EMBL" id="ARF12114.1"/>
    </source>
</evidence>